<proteinExistence type="predicted"/>
<sequence>MKIKRFISSGELDVADVKDTKGLIEQAAYALDRAYAADILGGDVLFEG</sequence>
<comment type="caution">
    <text evidence="1">The sequence shown here is derived from an EMBL/GenBank/DDBJ whole genome shotgun (WGS) entry which is preliminary data.</text>
</comment>
<gene>
    <name evidence="1" type="ORF">LCGC14_2092860</name>
</gene>
<name>A0A0F9GQ93_9ZZZZ</name>
<accession>A0A0F9GQ93</accession>
<protein>
    <submittedName>
        <fullName evidence="1">Uncharacterized protein</fullName>
    </submittedName>
</protein>
<dbReference type="AlphaFoldDB" id="A0A0F9GQ93"/>
<evidence type="ECO:0000313" key="1">
    <source>
        <dbReference type="EMBL" id="KKL71640.1"/>
    </source>
</evidence>
<feature type="non-terminal residue" evidence="1">
    <location>
        <position position="48"/>
    </location>
</feature>
<organism evidence="1">
    <name type="scientific">marine sediment metagenome</name>
    <dbReference type="NCBI Taxonomy" id="412755"/>
    <lineage>
        <taxon>unclassified sequences</taxon>
        <taxon>metagenomes</taxon>
        <taxon>ecological metagenomes</taxon>
    </lineage>
</organism>
<dbReference type="EMBL" id="LAZR01025527">
    <property type="protein sequence ID" value="KKL71640.1"/>
    <property type="molecule type" value="Genomic_DNA"/>
</dbReference>
<reference evidence="1" key="1">
    <citation type="journal article" date="2015" name="Nature">
        <title>Complex archaea that bridge the gap between prokaryotes and eukaryotes.</title>
        <authorList>
            <person name="Spang A."/>
            <person name="Saw J.H."/>
            <person name="Jorgensen S.L."/>
            <person name="Zaremba-Niedzwiedzka K."/>
            <person name="Martijn J."/>
            <person name="Lind A.E."/>
            <person name="van Eijk R."/>
            <person name="Schleper C."/>
            <person name="Guy L."/>
            <person name="Ettema T.J."/>
        </authorList>
    </citation>
    <scope>NUCLEOTIDE SEQUENCE</scope>
</reference>